<evidence type="ECO:0000256" key="13">
    <source>
        <dbReference type="SAM" id="Phobius"/>
    </source>
</evidence>
<feature type="compositionally biased region" description="Low complexity" evidence="12">
    <location>
        <begin position="23"/>
        <end position="35"/>
    </location>
</feature>
<evidence type="ECO:0000256" key="5">
    <source>
        <dbReference type="ARBA" id="ARBA00022692"/>
    </source>
</evidence>
<accession>A0A1I7Y4L0</accession>
<dbReference type="GO" id="GO:0048471">
    <property type="term" value="C:perinuclear region of cytoplasm"/>
    <property type="evidence" value="ECO:0007669"/>
    <property type="project" value="UniProtKB-SubCell"/>
</dbReference>
<evidence type="ECO:0000256" key="12">
    <source>
        <dbReference type="SAM" id="MobiDB-lite"/>
    </source>
</evidence>
<evidence type="ECO:0000313" key="15">
    <source>
        <dbReference type="WBParaSite" id="L893_g12550.t1"/>
    </source>
</evidence>
<evidence type="ECO:0000256" key="6">
    <source>
        <dbReference type="ARBA" id="ARBA00022989"/>
    </source>
</evidence>
<evidence type="ECO:0000256" key="10">
    <source>
        <dbReference type="ARBA" id="ARBA00035449"/>
    </source>
</evidence>
<dbReference type="WBParaSite" id="L893_g12550.t1">
    <property type="protein sequence ID" value="L893_g12550.t1"/>
    <property type="gene ID" value="L893_g12550"/>
</dbReference>
<dbReference type="InterPro" id="IPR019317">
    <property type="entry name" value="BRI3"/>
</dbReference>
<sequence>MIVMAPGKVPLPSAPPPPEDESSSSSSSAVRQPAEAPQPQPPQAVTTSHVSAPAPPHPVPPPGFYTEAPPSYQAALTSPVNPPYPMDHTKMPQPNAATPMNHPAPPYQPQMLNPNMIPISAPVVIHTTATVQPRGDCAVCQVGNVRNETDFCCLLCLIIIAVFTFPFGLLLLCCIPCTVRKRCNRCRRIY</sequence>
<evidence type="ECO:0000256" key="2">
    <source>
        <dbReference type="ARBA" id="ARBA00004556"/>
    </source>
</evidence>
<keyword evidence="6 13" id="KW-1133">Transmembrane helix</keyword>
<proteinExistence type="inferred from homology"/>
<evidence type="ECO:0000256" key="1">
    <source>
        <dbReference type="ARBA" id="ARBA00004155"/>
    </source>
</evidence>
<dbReference type="AlphaFoldDB" id="A0A1I7Y4L0"/>
<evidence type="ECO:0000256" key="8">
    <source>
        <dbReference type="ARBA" id="ARBA00023228"/>
    </source>
</evidence>
<evidence type="ECO:0000256" key="9">
    <source>
        <dbReference type="ARBA" id="ARBA00035284"/>
    </source>
</evidence>
<evidence type="ECO:0000313" key="14">
    <source>
        <dbReference type="Proteomes" id="UP000095287"/>
    </source>
</evidence>
<organism evidence="14 15">
    <name type="scientific">Steinernema glaseri</name>
    <dbReference type="NCBI Taxonomy" id="37863"/>
    <lineage>
        <taxon>Eukaryota</taxon>
        <taxon>Metazoa</taxon>
        <taxon>Ecdysozoa</taxon>
        <taxon>Nematoda</taxon>
        <taxon>Chromadorea</taxon>
        <taxon>Rhabditida</taxon>
        <taxon>Tylenchina</taxon>
        <taxon>Panagrolaimomorpha</taxon>
        <taxon>Strongyloidoidea</taxon>
        <taxon>Steinernematidae</taxon>
        <taxon>Steinernema</taxon>
    </lineage>
</organism>
<keyword evidence="5 13" id="KW-0812">Transmembrane</keyword>
<comment type="subunit">
    <text evidence="11">Interacts with BRI3BP. Interacts with MGAT1 and IFITM3.</text>
</comment>
<evidence type="ECO:0000256" key="3">
    <source>
        <dbReference type="ARBA" id="ARBA00008090"/>
    </source>
</evidence>
<evidence type="ECO:0000256" key="4">
    <source>
        <dbReference type="ARBA" id="ARBA00022490"/>
    </source>
</evidence>
<dbReference type="PANTHER" id="PTHR13551:SF1">
    <property type="entry name" value="MEMBRANE PROTEIN BRI3"/>
    <property type="match status" value="1"/>
</dbReference>
<keyword evidence="4" id="KW-0963">Cytoplasm</keyword>
<name>A0A1I7Y4L0_9BILA</name>
<keyword evidence="8" id="KW-0458">Lysosome</keyword>
<feature type="region of interest" description="Disordered" evidence="12">
    <location>
        <begin position="1"/>
        <end position="70"/>
    </location>
</feature>
<comment type="subcellular location">
    <subcellularLocation>
        <location evidence="2">Cytoplasm</location>
        <location evidence="2">Perinuclear region</location>
    </subcellularLocation>
    <subcellularLocation>
        <location evidence="1">Lysosome membrane</location>
        <topology evidence="1">Multi-pass membrane protein</topology>
    </subcellularLocation>
</comment>
<keyword evidence="7 13" id="KW-0472">Membrane</keyword>
<keyword evidence="14" id="KW-1185">Reference proteome</keyword>
<protein>
    <recommendedName>
        <fullName evidence="9">Membrane protein BRI3</fullName>
    </recommendedName>
    <alternativeName>
        <fullName evidence="10">Brain protein I3</fullName>
    </alternativeName>
</protein>
<dbReference type="Proteomes" id="UP000095287">
    <property type="component" value="Unplaced"/>
</dbReference>
<feature type="transmembrane region" description="Helical" evidence="13">
    <location>
        <begin position="157"/>
        <end position="179"/>
    </location>
</feature>
<dbReference type="GO" id="GO:0005765">
    <property type="term" value="C:lysosomal membrane"/>
    <property type="evidence" value="ECO:0007669"/>
    <property type="project" value="UniProtKB-SubCell"/>
</dbReference>
<comment type="similarity">
    <text evidence="3">Belongs to the BRI3 family.</text>
</comment>
<reference evidence="15" key="1">
    <citation type="submission" date="2016-11" db="UniProtKB">
        <authorList>
            <consortium name="WormBaseParasite"/>
        </authorList>
    </citation>
    <scope>IDENTIFICATION</scope>
</reference>
<evidence type="ECO:0000256" key="7">
    <source>
        <dbReference type="ARBA" id="ARBA00023136"/>
    </source>
</evidence>
<feature type="compositionally biased region" description="Pro residues" evidence="12">
    <location>
        <begin position="53"/>
        <end position="63"/>
    </location>
</feature>
<dbReference type="PANTHER" id="PTHR13551">
    <property type="entry name" value="BRAIN PROTEIN I3"/>
    <property type="match status" value="1"/>
</dbReference>
<evidence type="ECO:0000256" key="11">
    <source>
        <dbReference type="ARBA" id="ARBA00046593"/>
    </source>
</evidence>